<evidence type="ECO:0000256" key="6">
    <source>
        <dbReference type="SAM" id="MobiDB-lite"/>
    </source>
</evidence>
<dbReference type="InterPro" id="IPR008906">
    <property type="entry name" value="HATC_C_dom"/>
</dbReference>
<organism evidence="8 9">
    <name type="scientific">Temnothorax curvispinosus</name>
    <dbReference type="NCBI Taxonomy" id="300111"/>
    <lineage>
        <taxon>Eukaryota</taxon>
        <taxon>Metazoa</taxon>
        <taxon>Ecdysozoa</taxon>
        <taxon>Arthropoda</taxon>
        <taxon>Hexapoda</taxon>
        <taxon>Insecta</taxon>
        <taxon>Pterygota</taxon>
        <taxon>Neoptera</taxon>
        <taxon>Endopterygota</taxon>
        <taxon>Hymenoptera</taxon>
        <taxon>Apocrita</taxon>
        <taxon>Aculeata</taxon>
        <taxon>Formicoidea</taxon>
        <taxon>Formicidae</taxon>
        <taxon>Myrmicinae</taxon>
        <taxon>Temnothorax</taxon>
    </lineage>
</organism>
<keyword evidence="2" id="KW-0479">Metal-binding</keyword>
<dbReference type="OrthoDB" id="1271298at2759"/>
<protein>
    <submittedName>
        <fullName evidence="9">Zinc finger BED domain-containing protein 1-like</fullName>
    </submittedName>
</protein>
<accession>A0A6J1Q6G9</accession>
<reference evidence="9" key="1">
    <citation type="submission" date="2025-08" db="UniProtKB">
        <authorList>
            <consortium name="RefSeq"/>
        </authorList>
    </citation>
    <scope>IDENTIFICATION</scope>
    <source>
        <tissue evidence="9">Whole body</tissue>
    </source>
</reference>
<keyword evidence="8" id="KW-1185">Reference proteome</keyword>
<dbReference type="SUPFAM" id="SSF53098">
    <property type="entry name" value="Ribonuclease H-like"/>
    <property type="match status" value="1"/>
</dbReference>
<evidence type="ECO:0000256" key="5">
    <source>
        <dbReference type="ARBA" id="ARBA00023242"/>
    </source>
</evidence>
<dbReference type="AlphaFoldDB" id="A0A6J1Q6G9"/>
<gene>
    <name evidence="9" type="primary">LOC112457576</name>
</gene>
<feature type="domain" description="HAT C-terminal dimerisation" evidence="7">
    <location>
        <begin position="486"/>
        <end position="562"/>
    </location>
</feature>
<keyword evidence="5" id="KW-0539">Nucleus</keyword>
<dbReference type="RefSeq" id="XP_024876495.1">
    <property type="nucleotide sequence ID" value="XM_025020727.1"/>
</dbReference>
<evidence type="ECO:0000256" key="4">
    <source>
        <dbReference type="ARBA" id="ARBA00022833"/>
    </source>
</evidence>
<evidence type="ECO:0000256" key="3">
    <source>
        <dbReference type="ARBA" id="ARBA00022771"/>
    </source>
</evidence>
<evidence type="ECO:0000259" key="7">
    <source>
        <dbReference type="Pfam" id="PF05699"/>
    </source>
</evidence>
<sequence length="566" mass="63965">MNLEYKNFKTLLVSRHTMSDSDSSSNGLDQECEQSKPNSKKRRFTTSQNIISTKKLVNSRRAEDITMAICKMIAIDMLPTLIVENEGFIQFMAISAPGYKVPSRRTIDNRMRTLYNEAAEQVRTTLDKVDAVAITTDAWTSKANDSYITLSAHYLDDNWIPHTVNLMTREMTESHTAEHLQKTIREVVQEWNLTNKVTGLVHDNASNIVKAAKELGDTDGMLSVRCAAHTIQLSVNTALEAPECVSVIKKGAEIVSAFRHSYSRTTALEDKLKSLGLPTLRLMQRCPTRWDSTFFMLDRLQTLRSGIMAALSDRSVFKSAIAAKLELCEAEWVKVMQLTVLLKPFQQATTILCAEKSITLSIVRLIIYNLINRHLLVKDDDSSLQRTFKVRAALDLTDRFKMKNINVNNEVTAMQMATLLDPRHKKLIAEPSESVRSFIHTEVQRRTNLNHRHLATPNGNEQRQGSTVMDFLLGMDENHEGDDFAKYVAETQIDHNLDLCAWWKAHEVCFPAVAKIARQLLCIPASSATAERVFYTAGNIVSAKRSCLLPENVSHLIFLHQNRSLI</sequence>
<evidence type="ECO:0000313" key="8">
    <source>
        <dbReference type="Proteomes" id="UP000504618"/>
    </source>
</evidence>
<keyword evidence="3" id="KW-0863">Zinc-finger</keyword>
<dbReference type="PANTHER" id="PTHR46481:SF10">
    <property type="entry name" value="ZINC FINGER BED DOMAIN-CONTAINING PROTEIN 39"/>
    <property type="match status" value="1"/>
</dbReference>
<dbReference type="Pfam" id="PF05699">
    <property type="entry name" value="Dimer_Tnp_hAT"/>
    <property type="match status" value="1"/>
</dbReference>
<dbReference type="GO" id="GO:0008270">
    <property type="term" value="F:zinc ion binding"/>
    <property type="evidence" value="ECO:0007669"/>
    <property type="project" value="UniProtKB-KW"/>
</dbReference>
<evidence type="ECO:0000313" key="9">
    <source>
        <dbReference type="RefSeq" id="XP_024876495.1"/>
    </source>
</evidence>
<feature type="region of interest" description="Disordered" evidence="6">
    <location>
        <begin position="16"/>
        <end position="45"/>
    </location>
</feature>
<dbReference type="GeneID" id="112457576"/>
<dbReference type="PANTHER" id="PTHR46481">
    <property type="entry name" value="ZINC FINGER BED DOMAIN-CONTAINING PROTEIN 4"/>
    <property type="match status" value="1"/>
</dbReference>
<evidence type="ECO:0000256" key="1">
    <source>
        <dbReference type="ARBA" id="ARBA00004123"/>
    </source>
</evidence>
<dbReference type="Proteomes" id="UP000504618">
    <property type="component" value="Unplaced"/>
</dbReference>
<proteinExistence type="predicted"/>
<dbReference type="GO" id="GO:0005634">
    <property type="term" value="C:nucleus"/>
    <property type="evidence" value="ECO:0007669"/>
    <property type="project" value="UniProtKB-SubCell"/>
</dbReference>
<dbReference type="InterPro" id="IPR052035">
    <property type="entry name" value="ZnF_BED_domain_contain"/>
</dbReference>
<dbReference type="GO" id="GO:0046983">
    <property type="term" value="F:protein dimerization activity"/>
    <property type="evidence" value="ECO:0007669"/>
    <property type="project" value="InterPro"/>
</dbReference>
<comment type="subcellular location">
    <subcellularLocation>
        <location evidence="1">Nucleus</location>
    </subcellularLocation>
</comment>
<name>A0A6J1Q6G9_9HYME</name>
<evidence type="ECO:0000256" key="2">
    <source>
        <dbReference type="ARBA" id="ARBA00022723"/>
    </source>
</evidence>
<keyword evidence="4" id="KW-0862">Zinc</keyword>
<dbReference type="SUPFAM" id="SSF140996">
    <property type="entry name" value="Hermes dimerisation domain"/>
    <property type="match status" value="1"/>
</dbReference>
<dbReference type="InterPro" id="IPR012337">
    <property type="entry name" value="RNaseH-like_sf"/>
</dbReference>